<evidence type="ECO:0000256" key="4">
    <source>
        <dbReference type="ARBA" id="ARBA00023136"/>
    </source>
</evidence>
<keyword evidence="8" id="KW-1185">Reference proteome</keyword>
<reference evidence="7 8" key="1">
    <citation type="submission" date="2016-10" db="EMBL/GenBank/DDBJ databases">
        <authorList>
            <person name="de Groot N.N."/>
        </authorList>
    </citation>
    <scope>NUCLEOTIDE SEQUENCE [LARGE SCALE GENOMIC DNA]</scope>
    <source>
        <strain evidence="7 8">DSM 17794</strain>
    </source>
</reference>
<dbReference type="EMBL" id="FOVL01000012">
    <property type="protein sequence ID" value="SFN67111.1"/>
    <property type="molecule type" value="Genomic_DNA"/>
</dbReference>
<dbReference type="AlphaFoldDB" id="A0A1I5AXL9"/>
<dbReference type="PANTHER" id="PTHR22550:SF5">
    <property type="entry name" value="LEUCINE ZIPPER PROTEIN 4"/>
    <property type="match status" value="1"/>
</dbReference>
<dbReference type="STRING" id="287099.SAMN05660413_02079"/>
<keyword evidence="1" id="KW-1003">Cell membrane</keyword>
<evidence type="ECO:0000259" key="6">
    <source>
        <dbReference type="PROSITE" id="PS50234"/>
    </source>
</evidence>
<evidence type="ECO:0000256" key="3">
    <source>
        <dbReference type="ARBA" id="ARBA00022989"/>
    </source>
</evidence>
<keyword evidence="3 5" id="KW-1133">Transmembrane helix</keyword>
<organism evidence="7 8">
    <name type="scientific">Salegentibacter flavus</name>
    <dbReference type="NCBI Taxonomy" id="287099"/>
    <lineage>
        <taxon>Bacteria</taxon>
        <taxon>Pseudomonadati</taxon>
        <taxon>Bacteroidota</taxon>
        <taxon>Flavobacteriia</taxon>
        <taxon>Flavobacteriales</taxon>
        <taxon>Flavobacteriaceae</taxon>
        <taxon>Salegentibacter</taxon>
    </lineage>
</organism>
<dbReference type="SUPFAM" id="SSF53300">
    <property type="entry name" value="vWA-like"/>
    <property type="match status" value="1"/>
</dbReference>
<protein>
    <submittedName>
        <fullName evidence="7">Ca-activated chloride channel family protein</fullName>
    </submittedName>
</protein>
<accession>A0A1I5AXL9</accession>
<dbReference type="InterPro" id="IPR033881">
    <property type="entry name" value="vWA_BatA_type"/>
</dbReference>
<dbReference type="InterPro" id="IPR002035">
    <property type="entry name" value="VWF_A"/>
</dbReference>
<evidence type="ECO:0000256" key="1">
    <source>
        <dbReference type="ARBA" id="ARBA00022475"/>
    </source>
</evidence>
<dbReference type="CDD" id="cd01467">
    <property type="entry name" value="vWA_BatA_type"/>
    <property type="match status" value="1"/>
</dbReference>
<dbReference type="PANTHER" id="PTHR22550">
    <property type="entry name" value="SPORE GERMINATION PROTEIN"/>
    <property type="match status" value="1"/>
</dbReference>
<dbReference type="Pfam" id="PF07584">
    <property type="entry name" value="BatA"/>
    <property type="match status" value="1"/>
</dbReference>
<evidence type="ECO:0000256" key="5">
    <source>
        <dbReference type="SAM" id="Phobius"/>
    </source>
</evidence>
<name>A0A1I5AXL9_9FLAO</name>
<proteinExistence type="predicted"/>
<dbReference type="Proteomes" id="UP000199153">
    <property type="component" value="Unassembled WGS sequence"/>
</dbReference>
<dbReference type="InterPro" id="IPR024163">
    <property type="entry name" value="Aerotolerance_reg_N"/>
</dbReference>
<dbReference type="InterPro" id="IPR036465">
    <property type="entry name" value="vWFA_dom_sf"/>
</dbReference>
<feature type="transmembrane region" description="Helical" evidence="5">
    <location>
        <begin position="12"/>
        <end position="28"/>
    </location>
</feature>
<dbReference type="Pfam" id="PF00092">
    <property type="entry name" value="VWA"/>
    <property type="match status" value="1"/>
</dbReference>
<sequence>MFNNITFENPEFFWLLLVLLPGIAWYLWKRHRQTAELKISSLGGFKAKSSFLAKLRPILLVLRLLALALIIVGMARPRTVDVSTRSSSTQGIDIIIAVDVSASMLARDLQPNRLEATKEVAIEFVKGRPADRLGLVLYAGESYTKTPVTSDKGIVMRALEEIEYNNILENGTAIGSGLATSVNRLKDSEAKSKVIILLTDGVNNSGFIDPKVASELAVEYGIKTYTIGVGSNGTALSPIGILPNGRFQYGNVQVEIDEELLKQIAADTGGKYFRATNNEKLEEIYDEIDSLEKTEIEEFRYYNYDEKYRPLILLAGALLLFEILLRYTIFRSFI</sequence>
<keyword evidence="4 5" id="KW-0472">Membrane</keyword>
<dbReference type="PROSITE" id="PS50234">
    <property type="entry name" value="VWFA"/>
    <property type="match status" value="1"/>
</dbReference>
<evidence type="ECO:0000256" key="2">
    <source>
        <dbReference type="ARBA" id="ARBA00022692"/>
    </source>
</evidence>
<gene>
    <name evidence="7" type="ORF">SAMN05660413_02079</name>
</gene>
<feature type="domain" description="VWFA" evidence="6">
    <location>
        <begin position="93"/>
        <end position="288"/>
    </location>
</feature>
<dbReference type="SMART" id="SM00327">
    <property type="entry name" value="VWA"/>
    <property type="match status" value="1"/>
</dbReference>
<dbReference type="RefSeq" id="WP_093409222.1">
    <property type="nucleotide sequence ID" value="NZ_FOVL01000012.1"/>
</dbReference>
<dbReference type="OrthoDB" id="6206554at2"/>
<keyword evidence="2 5" id="KW-0812">Transmembrane</keyword>
<feature type="transmembrane region" description="Helical" evidence="5">
    <location>
        <begin position="311"/>
        <end position="329"/>
    </location>
</feature>
<evidence type="ECO:0000313" key="7">
    <source>
        <dbReference type="EMBL" id="SFN67111.1"/>
    </source>
</evidence>
<dbReference type="InterPro" id="IPR050768">
    <property type="entry name" value="UPF0353/GerABKA_families"/>
</dbReference>
<dbReference type="Gene3D" id="3.40.50.410">
    <property type="entry name" value="von Willebrand factor, type A domain"/>
    <property type="match status" value="1"/>
</dbReference>
<evidence type="ECO:0000313" key="8">
    <source>
        <dbReference type="Proteomes" id="UP000199153"/>
    </source>
</evidence>
<feature type="transmembrane region" description="Helical" evidence="5">
    <location>
        <begin position="58"/>
        <end position="75"/>
    </location>
</feature>